<gene>
    <name evidence="2" type="ORF">MGN01_46650</name>
</gene>
<protein>
    <submittedName>
        <fullName evidence="2">Uncharacterized protein</fullName>
    </submittedName>
</protein>
<feature type="transmembrane region" description="Helical" evidence="1">
    <location>
        <begin position="28"/>
        <end position="50"/>
    </location>
</feature>
<comment type="caution">
    <text evidence="2">The sequence shown here is derived from an EMBL/GenBank/DDBJ whole genome shotgun (WGS) entry which is preliminary data.</text>
</comment>
<proteinExistence type="predicted"/>
<organism evidence="2 3">
    <name type="scientific">Methylobacterium gnaphalii</name>
    <dbReference type="NCBI Taxonomy" id="1010610"/>
    <lineage>
        <taxon>Bacteria</taxon>
        <taxon>Pseudomonadati</taxon>
        <taxon>Pseudomonadota</taxon>
        <taxon>Alphaproteobacteria</taxon>
        <taxon>Hyphomicrobiales</taxon>
        <taxon>Methylobacteriaceae</taxon>
        <taxon>Methylobacterium</taxon>
    </lineage>
</organism>
<evidence type="ECO:0000256" key="1">
    <source>
        <dbReference type="SAM" id="Phobius"/>
    </source>
</evidence>
<reference evidence="2 3" key="1">
    <citation type="submission" date="2019-07" db="EMBL/GenBank/DDBJ databases">
        <title>Whole genome shotgun sequence of Methylobacterium gnaphalii NBRC 107716.</title>
        <authorList>
            <person name="Hosoyama A."/>
            <person name="Uohara A."/>
            <person name="Ohji S."/>
            <person name="Ichikawa N."/>
        </authorList>
    </citation>
    <scope>NUCLEOTIDE SEQUENCE [LARGE SCALE GENOMIC DNA]</scope>
    <source>
        <strain evidence="2 3">NBRC 107716</strain>
    </source>
</reference>
<dbReference type="AlphaFoldDB" id="A0A512JS92"/>
<evidence type="ECO:0000313" key="3">
    <source>
        <dbReference type="Proteomes" id="UP000321750"/>
    </source>
</evidence>
<keyword evidence="1" id="KW-0472">Membrane</keyword>
<sequence length="70" mass="7472">MAGSELFETYATTMFAASEMVPASVDPVSAISAVVFSAIICILNIIFSLIKLDAPTASEIHRKTAFYNAI</sequence>
<dbReference type="EMBL" id="BJZV01000085">
    <property type="protein sequence ID" value="GEP12820.1"/>
    <property type="molecule type" value="Genomic_DNA"/>
</dbReference>
<keyword evidence="3" id="KW-1185">Reference proteome</keyword>
<keyword evidence="1" id="KW-1133">Transmembrane helix</keyword>
<keyword evidence="1" id="KW-0812">Transmembrane</keyword>
<dbReference type="Proteomes" id="UP000321750">
    <property type="component" value="Unassembled WGS sequence"/>
</dbReference>
<accession>A0A512JS92</accession>
<evidence type="ECO:0000313" key="2">
    <source>
        <dbReference type="EMBL" id="GEP12820.1"/>
    </source>
</evidence>
<name>A0A512JS92_9HYPH</name>